<name>A0A8S2YDA6_9BILA</name>
<evidence type="ECO:0000313" key="2">
    <source>
        <dbReference type="EMBL" id="CAF4549911.1"/>
    </source>
</evidence>
<feature type="compositionally biased region" description="Polar residues" evidence="1">
    <location>
        <begin position="86"/>
        <end position="97"/>
    </location>
</feature>
<organism evidence="2 5">
    <name type="scientific">Rotaria magnacalcarata</name>
    <dbReference type="NCBI Taxonomy" id="392030"/>
    <lineage>
        <taxon>Eukaryota</taxon>
        <taxon>Metazoa</taxon>
        <taxon>Spiralia</taxon>
        <taxon>Gnathifera</taxon>
        <taxon>Rotifera</taxon>
        <taxon>Eurotatoria</taxon>
        <taxon>Bdelloidea</taxon>
        <taxon>Philodinida</taxon>
        <taxon>Philodinidae</taxon>
        <taxon>Rotaria</taxon>
    </lineage>
</organism>
<accession>A0A8S2YDA6</accession>
<evidence type="ECO:0000313" key="3">
    <source>
        <dbReference type="EMBL" id="CAF4558489.1"/>
    </source>
</evidence>
<feature type="non-terminal residue" evidence="2">
    <location>
        <position position="97"/>
    </location>
</feature>
<evidence type="ECO:0000313" key="5">
    <source>
        <dbReference type="Proteomes" id="UP000681720"/>
    </source>
</evidence>
<dbReference type="Proteomes" id="UP000681720">
    <property type="component" value="Unassembled WGS sequence"/>
</dbReference>
<comment type="caution">
    <text evidence="2">The sequence shown here is derived from an EMBL/GenBank/DDBJ whole genome shotgun (WGS) entry which is preliminary data.</text>
</comment>
<reference evidence="2" key="1">
    <citation type="submission" date="2021-02" db="EMBL/GenBank/DDBJ databases">
        <authorList>
            <person name="Nowell W R."/>
        </authorList>
    </citation>
    <scope>NUCLEOTIDE SEQUENCE</scope>
</reference>
<dbReference type="AlphaFoldDB" id="A0A8S2YDA6"/>
<evidence type="ECO:0000313" key="4">
    <source>
        <dbReference type="EMBL" id="CAF4589558.1"/>
    </source>
</evidence>
<dbReference type="Proteomes" id="UP000681967">
    <property type="component" value="Unassembled WGS sequence"/>
</dbReference>
<protein>
    <submittedName>
        <fullName evidence="2">Uncharacterized protein</fullName>
    </submittedName>
</protein>
<dbReference type="EMBL" id="CAJOBI010094579">
    <property type="protein sequence ID" value="CAF4558489.1"/>
    <property type="molecule type" value="Genomic_DNA"/>
</dbReference>
<feature type="region of interest" description="Disordered" evidence="1">
    <location>
        <begin position="50"/>
        <end position="97"/>
    </location>
</feature>
<proteinExistence type="predicted"/>
<sequence length="97" mass="10492">MMIGRSRWEVGDDVPPVMTNDAATAYICIYCPFNSDNLEALENHLTNTHGHGCQDAPPPLLLTQSSSSSNISNKASKREAPDDEQSQSSLNGIKSTI</sequence>
<feature type="compositionally biased region" description="Low complexity" evidence="1">
    <location>
        <begin position="65"/>
        <end position="74"/>
    </location>
</feature>
<dbReference type="EMBL" id="CAJOBH010095954">
    <property type="protein sequence ID" value="CAF4589558.1"/>
    <property type="molecule type" value="Genomic_DNA"/>
</dbReference>
<evidence type="ECO:0000256" key="1">
    <source>
        <dbReference type="SAM" id="MobiDB-lite"/>
    </source>
</evidence>
<gene>
    <name evidence="4" type="ORF">BYL167_LOCUS39655</name>
    <name evidence="2" type="ORF">GIL414_LOCUS36792</name>
    <name evidence="3" type="ORF">SMN809_LOCUS37341</name>
</gene>
<feature type="non-terminal residue" evidence="2">
    <location>
        <position position="1"/>
    </location>
</feature>
<dbReference type="Proteomes" id="UP000676336">
    <property type="component" value="Unassembled WGS sequence"/>
</dbReference>
<dbReference type="EMBL" id="CAJOBJ010092588">
    <property type="protein sequence ID" value="CAF4549911.1"/>
    <property type="molecule type" value="Genomic_DNA"/>
</dbReference>